<evidence type="ECO:0000256" key="4">
    <source>
        <dbReference type="SAM" id="Phobius"/>
    </source>
</evidence>
<keyword evidence="4" id="KW-0812">Transmembrane</keyword>
<evidence type="ECO:0000256" key="2">
    <source>
        <dbReference type="ARBA" id="ARBA00022729"/>
    </source>
</evidence>
<sequence>MKPRHVMSINTGASLTRDPTSTNYEEGGSGASFILGRAASYAALAASTVTNVGLTVVTGDIGVYAGNQVTGFNPPGVFTGALHAGDTYAQLAQLNLLGSYNLLAGLPCNVELTDTNLGGLVLAPGVYRFASSAVMSNVALTLEGTLSPSDAWLFQVGSSLITDPLASVTLTRGARSSNFFWQVGSSATLDHDTWFVGSLLAYTSVSANDGASLDGRALAVNGAITLINNAFTFAGLPFVLAGPSAGDAQCNSVTNVTIGELTGDLSATGGDPYLLTNTVVGGECFSESELVLVALATPSLHHRSRPRPRRPSRLQTPLTLAHAVAIALAVADTTADPVADKLAIALAVGHAVAIALSNPVTIKHPLTYSVDLILADPVAVKHALALTDSVADKHALALTNAVTHTLTNTVTDQHAHTILNTVTFEHAHADNVPLHYSISHQLTIQFTLEHDYPIGLVFFLLVILALVVAVNHDHSVGFVVAVGLLVII</sequence>
<comment type="similarity">
    <text evidence="1">Belongs to the ice-binding protein family.</text>
</comment>
<accession>L8H6H5</accession>
<dbReference type="OrthoDB" id="10264374at2759"/>
<organism evidence="5 6">
    <name type="scientific">Acanthamoeba castellanii (strain ATCC 30010 / Neff)</name>
    <dbReference type="NCBI Taxonomy" id="1257118"/>
    <lineage>
        <taxon>Eukaryota</taxon>
        <taxon>Amoebozoa</taxon>
        <taxon>Discosea</taxon>
        <taxon>Longamoebia</taxon>
        <taxon>Centramoebida</taxon>
        <taxon>Acanthamoebidae</taxon>
        <taxon>Acanthamoeba</taxon>
    </lineage>
</organism>
<dbReference type="Proteomes" id="UP000011083">
    <property type="component" value="Unassembled WGS sequence"/>
</dbReference>
<dbReference type="KEGG" id="acan:ACA1_277770"/>
<evidence type="ECO:0000256" key="3">
    <source>
        <dbReference type="SAM" id="MobiDB-lite"/>
    </source>
</evidence>
<keyword evidence="4" id="KW-1133">Transmembrane helix</keyword>
<dbReference type="VEuPathDB" id="AmoebaDB:ACA1_277770"/>
<dbReference type="EMBL" id="KB007908">
    <property type="protein sequence ID" value="ELR20847.1"/>
    <property type="molecule type" value="Genomic_DNA"/>
</dbReference>
<feature type="compositionally biased region" description="Polar residues" evidence="3">
    <location>
        <begin position="8"/>
        <end position="23"/>
    </location>
</feature>
<reference evidence="5 6" key="1">
    <citation type="journal article" date="2013" name="Genome Biol.">
        <title>Genome of Acanthamoeba castellanii highlights extensive lateral gene transfer and early evolution of tyrosine kinase signaling.</title>
        <authorList>
            <person name="Clarke M."/>
            <person name="Lohan A.J."/>
            <person name="Liu B."/>
            <person name="Lagkouvardos I."/>
            <person name="Roy S."/>
            <person name="Zafar N."/>
            <person name="Bertelli C."/>
            <person name="Schilde C."/>
            <person name="Kianianmomeni A."/>
            <person name="Burglin T.R."/>
            <person name="Frech C."/>
            <person name="Turcotte B."/>
            <person name="Kopec K.O."/>
            <person name="Synnott J.M."/>
            <person name="Choo C."/>
            <person name="Paponov I."/>
            <person name="Finkler A."/>
            <person name="Soon Heng Tan C."/>
            <person name="Hutchins A.P."/>
            <person name="Weinmeier T."/>
            <person name="Rattei T."/>
            <person name="Chu J.S."/>
            <person name="Gimenez G."/>
            <person name="Irimia M."/>
            <person name="Rigden D.J."/>
            <person name="Fitzpatrick D.A."/>
            <person name="Lorenzo-Morales J."/>
            <person name="Bateman A."/>
            <person name="Chiu C.H."/>
            <person name="Tang P."/>
            <person name="Hegemann P."/>
            <person name="Fromm H."/>
            <person name="Raoult D."/>
            <person name="Greub G."/>
            <person name="Miranda-Saavedra D."/>
            <person name="Chen N."/>
            <person name="Nash P."/>
            <person name="Ginger M.L."/>
            <person name="Horn M."/>
            <person name="Schaap P."/>
            <person name="Caler L."/>
            <person name="Loftus B."/>
        </authorList>
    </citation>
    <scope>NUCLEOTIDE SEQUENCE [LARGE SCALE GENOMIC DNA]</scope>
    <source>
        <strain evidence="5 6">Neff</strain>
    </source>
</reference>
<keyword evidence="6" id="KW-1185">Reference proteome</keyword>
<dbReference type="GeneID" id="14921718"/>
<protein>
    <submittedName>
        <fullName evidence="5">Ice-binding protein</fullName>
    </submittedName>
</protein>
<name>L8H6H5_ACACF</name>
<dbReference type="STRING" id="1257118.L8H6H5"/>
<dbReference type="InterPro" id="IPR021884">
    <property type="entry name" value="Ice-bd_prot"/>
</dbReference>
<evidence type="ECO:0000313" key="6">
    <source>
        <dbReference type="Proteomes" id="UP000011083"/>
    </source>
</evidence>
<gene>
    <name evidence="5" type="ORF">ACA1_277770</name>
</gene>
<evidence type="ECO:0000256" key="1">
    <source>
        <dbReference type="ARBA" id="ARBA00005445"/>
    </source>
</evidence>
<proteinExistence type="inferred from homology"/>
<dbReference type="Pfam" id="PF11999">
    <property type="entry name" value="Ice_binding"/>
    <property type="match status" value="1"/>
</dbReference>
<dbReference type="RefSeq" id="XP_004344590.1">
    <property type="nucleotide sequence ID" value="XM_004344540.1"/>
</dbReference>
<feature type="region of interest" description="Disordered" evidence="3">
    <location>
        <begin position="1"/>
        <end position="23"/>
    </location>
</feature>
<keyword evidence="4" id="KW-0472">Membrane</keyword>
<feature type="transmembrane region" description="Helical" evidence="4">
    <location>
        <begin position="452"/>
        <end position="470"/>
    </location>
</feature>
<dbReference type="AlphaFoldDB" id="L8H6H5"/>
<keyword evidence="2" id="KW-0732">Signal</keyword>
<evidence type="ECO:0000313" key="5">
    <source>
        <dbReference type="EMBL" id="ELR20847.1"/>
    </source>
</evidence>